<feature type="region of interest" description="Disordered" evidence="1">
    <location>
        <begin position="25"/>
        <end position="49"/>
    </location>
</feature>
<evidence type="ECO:0000256" key="1">
    <source>
        <dbReference type="SAM" id="MobiDB-lite"/>
    </source>
</evidence>
<evidence type="ECO:0000313" key="3">
    <source>
        <dbReference type="Proteomes" id="UP001331515"/>
    </source>
</evidence>
<sequence>MRTDHKAHLWLPALWELSSLHCEGQRHSMTSNPPTAPAANQAVQTAPPRPNAPSLGCFSMVAGLAAFSLRVHISWRSLLLLL</sequence>
<evidence type="ECO:0000313" key="2">
    <source>
        <dbReference type="EMBL" id="KAK5927499.1"/>
    </source>
</evidence>
<keyword evidence="3" id="KW-1185">Reference proteome</keyword>
<gene>
    <name evidence="2" type="ORF">CgunFtcFv8_012650</name>
</gene>
<dbReference type="EMBL" id="JAURVH010001518">
    <property type="protein sequence ID" value="KAK5927499.1"/>
    <property type="molecule type" value="Genomic_DNA"/>
</dbReference>
<organism evidence="2 3">
    <name type="scientific">Champsocephalus gunnari</name>
    <name type="common">Mackerel icefish</name>
    <dbReference type="NCBI Taxonomy" id="52237"/>
    <lineage>
        <taxon>Eukaryota</taxon>
        <taxon>Metazoa</taxon>
        <taxon>Chordata</taxon>
        <taxon>Craniata</taxon>
        <taxon>Vertebrata</taxon>
        <taxon>Euteleostomi</taxon>
        <taxon>Actinopterygii</taxon>
        <taxon>Neopterygii</taxon>
        <taxon>Teleostei</taxon>
        <taxon>Neoteleostei</taxon>
        <taxon>Acanthomorphata</taxon>
        <taxon>Eupercaria</taxon>
        <taxon>Perciformes</taxon>
        <taxon>Notothenioidei</taxon>
        <taxon>Channichthyidae</taxon>
        <taxon>Champsocephalus</taxon>
    </lineage>
</organism>
<proteinExistence type="predicted"/>
<comment type="caution">
    <text evidence="2">The sequence shown here is derived from an EMBL/GenBank/DDBJ whole genome shotgun (WGS) entry which is preliminary data.</text>
</comment>
<dbReference type="Proteomes" id="UP001331515">
    <property type="component" value="Unassembled WGS sequence"/>
</dbReference>
<dbReference type="AlphaFoldDB" id="A0AAN8HSW5"/>
<accession>A0AAN8HSW5</accession>
<name>A0AAN8HSW5_CHAGU</name>
<reference evidence="2 3" key="1">
    <citation type="journal article" date="2023" name="Mol. Biol. Evol.">
        <title>Genomics of Secondarily Temperate Adaptation in the Only Non-Antarctic Icefish.</title>
        <authorList>
            <person name="Rivera-Colon A.G."/>
            <person name="Rayamajhi N."/>
            <person name="Minhas B.F."/>
            <person name="Madrigal G."/>
            <person name="Bilyk K.T."/>
            <person name="Yoon V."/>
            <person name="Hune M."/>
            <person name="Gregory S."/>
            <person name="Cheng C.H.C."/>
            <person name="Catchen J.M."/>
        </authorList>
    </citation>
    <scope>NUCLEOTIDE SEQUENCE [LARGE SCALE GENOMIC DNA]</scope>
    <source>
        <tissue evidence="2">White muscle</tissue>
    </source>
</reference>
<protein>
    <submittedName>
        <fullName evidence="2">Uncharacterized protein</fullName>
    </submittedName>
</protein>